<gene>
    <name evidence="1" type="ORF">QCA50_001413</name>
</gene>
<reference evidence="1 2" key="1">
    <citation type="submission" date="2022-09" db="EMBL/GenBank/DDBJ databases">
        <authorList>
            <person name="Palmer J.M."/>
        </authorList>
    </citation>
    <scope>NUCLEOTIDE SEQUENCE [LARGE SCALE GENOMIC DNA]</scope>
    <source>
        <strain evidence="1 2">DSM 7382</strain>
    </source>
</reference>
<proteinExistence type="predicted"/>
<sequence length="343" mass="38813">MKGLRQQGARIHAHSGVLTDISNGIVQDSRVFHLEDRNFLDMYNKQVMFEMQRTGAMAEGGTDYITSNILERQQKDGWDAARESLATTVRGYAMRGFLSGKLQADNHVAEEEFLKRALEVLEWGHTGPWKDVPETTKGVIFSKTFMRGVRVLHMEAYMGAYLEDPQTYPLQALYDEARALIHECEEAAHELTSDKFVPGFTNSFYMYPTGHAIAMVGFYHVQKATGNGEGDPGVTTNHYREAGMAYLEAARMFLPDDELHVWYLHVGLTNMCKSGTPIKDLLPIMEKIKLAIPKMKRIWEYSAMAKERDPVLDRIVTVYDSLREGIANGTHSADDKIVPAWEI</sequence>
<name>A0AAW0GUV1_9APHY</name>
<protein>
    <submittedName>
        <fullName evidence="1">Uncharacterized protein</fullName>
    </submittedName>
</protein>
<dbReference type="EMBL" id="JASBNA010000002">
    <property type="protein sequence ID" value="KAK7694233.1"/>
    <property type="molecule type" value="Genomic_DNA"/>
</dbReference>
<dbReference type="AlphaFoldDB" id="A0AAW0GUV1"/>
<dbReference type="Proteomes" id="UP001385951">
    <property type="component" value="Unassembled WGS sequence"/>
</dbReference>
<keyword evidence="2" id="KW-1185">Reference proteome</keyword>
<organism evidence="1 2">
    <name type="scientific">Cerrena zonata</name>
    <dbReference type="NCBI Taxonomy" id="2478898"/>
    <lineage>
        <taxon>Eukaryota</taxon>
        <taxon>Fungi</taxon>
        <taxon>Dikarya</taxon>
        <taxon>Basidiomycota</taxon>
        <taxon>Agaricomycotina</taxon>
        <taxon>Agaricomycetes</taxon>
        <taxon>Polyporales</taxon>
        <taxon>Cerrenaceae</taxon>
        <taxon>Cerrena</taxon>
    </lineage>
</organism>
<evidence type="ECO:0000313" key="1">
    <source>
        <dbReference type="EMBL" id="KAK7694233.1"/>
    </source>
</evidence>
<comment type="caution">
    <text evidence="1">The sequence shown here is derived from an EMBL/GenBank/DDBJ whole genome shotgun (WGS) entry which is preliminary data.</text>
</comment>
<evidence type="ECO:0000313" key="2">
    <source>
        <dbReference type="Proteomes" id="UP001385951"/>
    </source>
</evidence>
<accession>A0AAW0GUV1</accession>